<feature type="active site" evidence="4">
    <location>
        <position position="278"/>
    </location>
</feature>
<evidence type="ECO:0000313" key="8">
    <source>
        <dbReference type="Proteomes" id="UP001176961"/>
    </source>
</evidence>
<dbReference type="AlphaFoldDB" id="A0AA36M7U3"/>
<proteinExistence type="inferred from homology"/>
<accession>A0AA36M7U3</accession>
<dbReference type="PANTHER" id="PTHR12837">
    <property type="entry name" value="POLY ADP-RIBOSE GLYCOHYDROLASE"/>
    <property type="match status" value="1"/>
</dbReference>
<dbReference type="GO" id="GO:0005634">
    <property type="term" value="C:nucleus"/>
    <property type="evidence" value="ECO:0007669"/>
    <property type="project" value="TreeGrafter"/>
</dbReference>
<dbReference type="GO" id="GO:0009225">
    <property type="term" value="P:nucleotide-sugar metabolic process"/>
    <property type="evidence" value="ECO:0007669"/>
    <property type="project" value="TreeGrafter"/>
</dbReference>
<evidence type="ECO:0000313" key="7">
    <source>
        <dbReference type="EMBL" id="CAJ0602524.1"/>
    </source>
</evidence>
<gene>
    <name evidence="7" type="ORF">CYNAS_LOCUS14507</name>
</gene>
<evidence type="ECO:0000259" key="5">
    <source>
        <dbReference type="Pfam" id="PF05028"/>
    </source>
</evidence>
<feature type="domain" description="PARG catalytic Macro" evidence="5">
    <location>
        <begin position="247"/>
        <end position="447"/>
    </location>
</feature>
<dbReference type="GO" id="GO:0005737">
    <property type="term" value="C:cytoplasm"/>
    <property type="evidence" value="ECO:0007669"/>
    <property type="project" value="TreeGrafter"/>
</dbReference>
<evidence type="ECO:0000256" key="2">
    <source>
        <dbReference type="ARBA" id="ARBA00012255"/>
    </source>
</evidence>
<dbReference type="GO" id="GO:0005975">
    <property type="term" value="P:carbohydrate metabolic process"/>
    <property type="evidence" value="ECO:0007669"/>
    <property type="project" value="InterPro"/>
</dbReference>
<dbReference type="GO" id="GO:1990966">
    <property type="term" value="P:ATP generation from poly-ADP-D-ribose"/>
    <property type="evidence" value="ECO:0007669"/>
    <property type="project" value="TreeGrafter"/>
</dbReference>
<dbReference type="EC" id="3.2.1.143" evidence="2"/>
<dbReference type="PANTHER" id="PTHR12837:SF15">
    <property type="entry name" value="POLY(ADP-RIBOSE) GLYCOHYDROLASE"/>
    <property type="match status" value="1"/>
</dbReference>
<evidence type="ECO:0000256" key="4">
    <source>
        <dbReference type="PIRSR" id="PIRSR607724-1"/>
    </source>
</evidence>
<sequence length="509" mass="56771">MTSNQERFEEIVMKAACNIELQPDLKALKEGEDYCAFDVTTISESSPPKPKTTDCTDTSLNFGVNGFTKLPWSTNNVVKNQQCYAVIEEALGSLASNGAKSIKDIIKTIKKYSSWVPSFDGLRNYVESKPATEQQTILETMTGIAKLAVKAKSLIVEPLPLLLANQTGSVTLSQEQCACLLANGFFCTFPKEASTFNKINFFKIFQSANHLSHVRLQFLLHYFSLVLEKMPTGCVSFCRAALKKDAIPNWEEEKSQLHSLAVVSEVPIEDVVACAQVDFADEAIGGLILSTPIDQEEIRFLICPELIVSCLLCEKMGPLEAIHIVGAQRYSGYDGYSSTVEWKPYDSYDCEERDSFRRVISDIIAIDALPFSDSSHQYEKKNIDRELNKAFSGFMSEKSDARPIATGGWGCGVFGGDKELKSLIQIIAAAKAGRDMIYCTFNNKQFEDSLLNMYDVLLEKNITIGALYKALVSYAKSLKQHKDLSVFKRLKQHKDLSVFKHISLEFKAQ</sequence>
<dbReference type="GO" id="GO:0006282">
    <property type="term" value="P:regulation of DNA repair"/>
    <property type="evidence" value="ECO:0007669"/>
    <property type="project" value="InterPro"/>
</dbReference>
<evidence type="ECO:0000256" key="3">
    <source>
        <dbReference type="ARBA" id="ARBA00022801"/>
    </source>
</evidence>
<dbReference type="GO" id="GO:0004649">
    <property type="term" value="F:poly(ADP-ribose) glycohydrolase activity"/>
    <property type="evidence" value="ECO:0007669"/>
    <property type="project" value="UniProtKB-EC"/>
</dbReference>
<name>A0AA36M7U3_CYLNA</name>
<dbReference type="InterPro" id="IPR048362">
    <property type="entry name" value="PARG_helical"/>
</dbReference>
<evidence type="ECO:0000259" key="6">
    <source>
        <dbReference type="Pfam" id="PF20811"/>
    </source>
</evidence>
<organism evidence="7 8">
    <name type="scientific">Cylicocyclus nassatus</name>
    <name type="common">Nematode worm</name>
    <dbReference type="NCBI Taxonomy" id="53992"/>
    <lineage>
        <taxon>Eukaryota</taxon>
        <taxon>Metazoa</taxon>
        <taxon>Ecdysozoa</taxon>
        <taxon>Nematoda</taxon>
        <taxon>Chromadorea</taxon>
        <taxon>Rhabditida</taxon>
        <taxon>Rhabditina</taxon>
        <taxon>Rhabditomorpha</taxon>
        <taxon>Strongyloidea</taxon>
        <taxon>Strongylidae</taxon>
        <taxon>Cylicocyclus</taxon>
    </lineage>
</organism>
<dbReference type="EMBL" id="CATQJL010000305">
    <property type="protein sequence ID" value="CAJ0602524.1"/>
    <property type="molecule type" value="Genomic_DNA"/>
</dbReference>
<reference evidence="7" key="1">
    <citation type="submission" date="2023-07" db="EMBL/GenBank/DDBJ databases">
        <authorList>
            <consortium name="CYATHOMIX"/>
        </authorList>
    </citation>
    <scope>NUCLEOTIDE SEQUENCE</scope>
    <source>
        <strain evidence="7">N/A</strain>
    </source>
</reference>
<dbReference type="Pfam" id="PF05028">
    <property type="entry name" value="PARG_cat_C"/>
    <property type="match status" value="1"/>
</dbReference>
<evidence type="ECO:0000256" key="1">
    <source>
        <dbReference type="ARBA" id="ARBA00009545"/>
    </source>
</evidence>
<keyword evidence="8" id="KW-1185">Reference proteome</keyword>
<feature type="domain" description="PARG helical" evidence="6">
    <location>
        <begin position="133"/>
        <end position="239"/>
    </location>
</feature>
<keyword evidence="3" id="KW-0378">Hydrolase</keyword>
<dbReference type="InterPro" id="IPR007724">
    <property type="entry name" value="Poly_GlycHdrlase"/>
</dbReference>
<feature type="active site" evidence="4">
    <location>
        <position position="296"/>
    </location>
</feature>
<feature type="active site" evidence="4">
    <location>
        <position position="297"/>
    </location>
</feature>
<comment type="caution">
    <text evidence="7">The sequence shown here is derived from an EMBL/GenBank/DDBJ whole genome shotgun (WGS) entry which is preliminary data.</text>
</comment>
<dbReference type="Pfam" id="PF20811">
    <property type="entry name" value="PARG_cat_N"/>
    <property type="match status" value="1"/>
</dbReference>
<protein>
    <recommendedName>
        <fullName evidence="2">poly(ADP-ribose) glycohydrolase</fullName>
        <ecNumber evidence="2">3.2.1.143</ecNumber>
    </recommendedName>
</protein>
<dbReference type="Proteomes" id="UP001176961">
    <property type="component" value="Unassembled WGS sequence"/>
</dbReference>
<comment type="similarity">
    <text evidence="1">Belongs to the poly(ADP-ribose) glycohydrolase family.</text>
</comment>
<dbReference type="InterPro" id="IPR046372">
    <property type="entry name" value="PARG_cat_C"/>
</dbReference>